<evidence type="ECO:0000256" key="1">
    <source>
        <dbReference type="SAM" id="MobiDB-lite"/>
    </source>
</evidence>
<reference evidence="2" key="1">
    <citation type="submission" date="2020-03" db="EMBL/GenBank/DDBJ databases">
        <authorList>
            <person name="Weist P."/>
        </authorList>
    </citation>
    <scope>NUCLEOTIDE SEQUENCE</scope>
</reference>
<protein>
    <submittedName>
        <fullName evidence="2">Uncharacterized protein</fullName>
    </submittedName>
</protein>
<feature type="compositionally biased region" description="Basic and acidic residues" evidence="1">
    <location>
        <begin position="1"/>
        <end position="17"/>
    </location>
</feature>
<dbReference type="AlphaFoldDB" id="A0A9N7VJD1"/>
<feature type="compositionally biased region" description="Gly residues" evidence="1">
    <location>
        <begin position="18"/>
        <end position="32"/>
    </location>
</feature>
<comment type="caution">
    <text evidence="2">The sequence shown here is derived from an EMBL/GenBank/DDBJ whole genome shotgun (WGS) entry which is preliminary data.</text>
</comment>
<organism evidence="2 3">
    <name type="scientific">Pleuronectes platessa</name>
    <name type="common">European plaice</name>
    <dbReference type="NCBI Taxonomy" id="8262"/>
    <lineage>
        <taxon>Eukaryota</taxon>
        <taxon>Metazoa</taxon>
        <taxon>Chordata</taxon>
        <taxon>Craniata</taxon>
        <taxon>Vertebrata</taxon>
        <taxon>Euteleostomi</taxon>
        <taxon>Actinopterygii</taxon>
        <taxon>Neopterygii</taxon>
        <taxon>Teleostei</taxon>
        <taxon>Neoteleostei</taxon>
        <taxon>Acanthomorphata</taxon>
        <taxon>Carangaria</taxon>
        <taxon>Pleuronectiformes</taxon>
        <taxon>Pleuronectoidei</taxon>
        <taxon>Pleuronectidae</taxon>
        <taxon>Pleuronectes</taxon>
    </lineage>
</organism>
<keyword evidence="3" id="KW-1185">Reference proteome</keyword>
<accession>A0A9N7VJD1</accession>
<evidence type="ECO:0000313" key="3">
    <source>
        <dbReference type="Proteomes" id="UP001153269"/>
    </source>
</evidence>
<gene>
    <name evidence="2" type="ORF">PLEPLA_LOCUS37169</name>
</gene>
<proteinExistence type="predicted"/>
<feature type="compositionally biased region" description="Basic residues" evidence="1">
    <location>
        <begin position="59"/>
        <end position="71"/>
    </location>
</feature>
<dbReference type="Proteomes" id="UP001153269">
    <property type="component" value="Unassembled WGS sequence"/>
</dbReference>
<evidence type="ECO:0000313" key="2">
    <source>
        <dbReference type="EMBL" id="CAB1449486.1"/>
    </source>
</evidence>
<dbReference type="EMBL" id="CADEAL010004016">
    <property type="protein sequence ID" value="CAB1449486.1"/>
    <property type="molecule type" value="Genomic_DNA"/>
</dbReference>
<name>A0A9N7VJD1_PLEPL</name>
<sequence length="71" mass="7842">MSSFPWRHETQRREGRGRAGGGQEEDGGGGGTELHFDHVMDLEIAEASPCSRPSTPTHIYKHKPTISTTHK</sequence>
<feature type="region of interest" description="Disordered" evidence="1">
    <location>
        <begin position="1"/>
        <end position="71"/>
    </location>
</feature>